<evidence type="ECO:0000256" key="3">
    <source>
        <dbReference type="ARBA" id="ARBA00022833"/>
    </source>
</evidence>
<dbReference type="GO" id="GO:0035595">
    <property type="term" value="F:N-acetylglucosaminylinositol deacetylase activity"/>
    <property type="evidence" value="ECO:0007669"/>
    <property type="project" value="UniProtKB-EC"/>
</dbReference>
<dbReference type="InterPro" id="IPR024078">
    <property type="entry name" value="LmbE-like_dom_sf"/>
</dbReference>
<comment type="function">
    <text evidence="4">Catalyzes the deacetylation of 1D-myo-inositol 2-acetamido-2-deoxy-alpha-D-glucopyranoside (GlcNAc-Ins) in the mycothiol biosynthesis pathway.</text>
</comment>
<comment type="similarity">
    <text evidence="4">Belongs to the MshB deacetylase family.</text>
</comment>
<keyword evidence="2 4" id="KW-0378">Hydrolase</keyword>
<comment type="cofactor">
    <cofactor evidence="4">
        <name>Zn(2+)</name>
        <dbReference type="ChEBI" id="CHEBI:29105"/>
    </cofactor>
    <text evidence="4">Binds 1 zinc ion per subunit.</text>
</comment>
<dbReference type="InterPro" id="IPR003737">
    <property type="entry name" value="GlcNAc_PI_deacetylase-related"/>
</dbReference>
<evidence type="ECO:0000256" key="2">
    <source>
        <dbReference type="ARBA" id="ARBA00022801"/>
    </source>
</evidence>
<proteinExistence type="inferred from homology"/>
<dbReference type="InterPro" id="IPR017810">
    <property type="entry name" value="Mycothiol_biosynthesis_MshB"/>
</dbReference>
<reference evidence="5" key="2">
    <citation type="submission" date="2023-01" db="EMBL/GenBank/DDBJ databases">
        <authorList>
            <person name="Sun Q."/>
            <person name="Evtushenko L."/>
        </authorList>
    </citation>
    <scope>NUCLEOTIDE SEQUENCE</scope>
    <source>
        <strain evidence="5">VKM Ac-1069</strain>
    </source>
</reference>
<feature type="binding site" evidence="4">
    <location>
        <position position="19"/>
    </location>
    <ligand>
        <name>Zn(2+)</name>
        <dbReference type="ChEBI" id="CHEBI:29105"/>
    </ligand>
</feature>
<keyword evidence="6" id="KW-1185">Reference proteome</keyword>
<dbReference type="PANTHER" id="PTHR12993">
    <property type="entry name" value="N-ACETYLGLUCOSAMINYL-PHOSPHATIDYLINOSITOL DE-N-ACETYLASE-RELATED"/>
    <property type="match status" value="1"/>
</dbReference>
<evidence type="ECO:0000313" key="5">
    <source>
        <dbReference type="EMBL" id="GLL13077.1"/>
    </source>
</evidence>
<dbReference type="Pfam" id="PF02585">
    <property type="entry name" value="PIG-L"/>
    <property type="match status" value="1"/>
</dbReference>
<dbReference type="Proteomes" id="UP001143463">
    <property type="component" value="Unassembled WGS sequence"/>
</dbReference>
<name>A0A9W6NY12_9PSEU</name>
<dbReference type="NCBIfam" id="TIGR03445">
    <property type="entry name" value="mycothiol_MshB"/>
    <property type="match status" value="1"/>
</dbReference>
<sequence length="298" mass="31156">MFAAFPALPARRVLFVHAHPDDETLTTGGAIARYAADPDTACVVVTCSLGEEGEVIPPELRELAPDRGDQLGGYRVHELAGALAALGGPAHRFLGGLGRWRDSGMEHGEGTRAVTPAVLHPRALAGPGTFEEQLAQLLAVVDELRPQVVVSYADDGGYGHPDHVRAHTLTTAVAEARPDTVARVFHAVRSRSELDAGLASIKGLPGMPFRFPEPDELPSAPDAVVTTRLDVSGHRAALVAAMRAHATQIAVWESDGPEGAVAFAMSNDVAQPLIDVEEYVLASGAGPAPADDLFAGLG</sequence>
<keyword evidence="1 4" id="KW-0479">Metal-binding</keyword>
<reference evidence="5" key="1">
    <citation type="journal article" date="2014" name="Int. J. Syst. Evol. Microbiol.">
        <title>Complete genome sequence of Corynebacterium casei LMG S-19264T (=DSM 44701T), isolated from a smear-ripened cheese.</title>
        <authorList>
            <consortium name="US DOE Joint Genome Institute (JGI-PGF)"/>
            <person name="Walter F."/>
            <person name="Albersmeier A."/>
            <person name="Kalinowski J."/>
            <person name="Ruckert C."/>
        </authorList>
    </citation>
    <scope>NUCLEOTIDE SEQUENCE</scope>
    <source>
        <strain evidence="5">VKM Ac-1069</strain>
    </source>
</reference>
<evidence type="ECO:0000256" key="4">
    <source>
        <dbReference type="HAMAP-Rule" id="MF_01696"/>
    </source>
</evidence>
<dbReference type="SUPFAM" id="SSF102588">
    <property type="entry name" value="LmbE-like"/>
    <property type="match status" value="1"/>
</dbReference>
<dbReference type="EC" id="3.5.1.103" evidence="4"/>
<comment type="catalytic activity">
    <reaction evidence="4">
        <text>1D-myo-inositol 2-acetamido-2-deoxy-alpha-D-glucopyranoside + H2O = 1D-myo-inositol 2-amino-2-deoxy-alpha-D-glucopyranoside + acetate</text>
        <dbReference type="Rhea" id="RHEA:26180"/>
        <dbReference type="ChEBI" id="CHEBI:15377"/>
        <dbReference type="ChEBI" id="CHEBI:30089"/>
        <dbReference type="ChEBI" id="CHEBI:52442"/>
        <dbReference type="ChEBI" id="CHEBI:58886"/>
        <dbReference type="EC" id="3.5.1.103"/>
    </reaction>
</comment>
<dbReference type="HAMAP" id="MF_01696">
    <property type="entry name" value="MshB"/>
    <property type="match status" value="1"/>
</dbReference>
<dbReference type="PANTHER" id="PTHR12993:SF26">
    <property type="entry name" value="1D-MYO-INOSITOL 2-ACETAMIDO-2-DEOXY-ALPHA-D-GLUCOPYRANOSIDE DEACETYLASE"/>
    <property type="match status" value="1"/>
</dbReference>
<evidence type="ECO:0000313" key="6">
    <source>
        <dbReference type="Proteomes" id="UP001143463"/>
    </source>
</evidence>
<dbReference type="GO" id="GO:0010125">
    <property type="term" value="P:mycothiol biosynthetic process"/>
    <property type="evidence" value="ECO:0007669"/>
    <property type="project" value="UniProtKB-UniRule"/>
</dbReference>
<accession>A0A9W6NY12</accession>
<keyword evidence="3 4" id="KW-0862">Zinc</keyword>
<dbReference type="EMBL" id="BSFQ01000018">
    <property type="protein sequence ID" value="GLL13077.1"/>
    <property type="molecule type" value="Genomic_DNA"/>
</dbReference>
<dbReference type="AlphaFoldDB" id="A0A9W6NY12"/>
<dbReference type="RefSeq" id="WP_037042926.1">
    <property type="nucleotide sequence ID" value="NZ_BAAAUZ010000006.1"/>
</dbReference>
<comment type="caution">
    <text evidence="5">The sequence shown here is derived from an EMBL/GenBank/DDBJ whole genome shotgun (WGS) entry which is preliminary data.</text>
</comment>
<gene>
    <name evidence="4 5" type="primary">mshB</name>
    <name evidence="5" type="ORF">GCM10017577_42200</name>
</gene>
<evidence type="ECO:0000256" key="1">
    <source>
        <dbReference type="ARBA" id="ARBA00022723"/>
    </source>
</evidence>
<feature type="binding site" evidence="4">
    <location>
        <position position="163"/>
    </location>
    <ligand>
        <name>Zn(2+)</name>
        <dbReference type="ChEBI" id="CHEBI:29105"/>
    </ligand>
</feature>
<feature type="binding site" evidence="4">
    <location>
        <position position="22"/>
    </location>
    <ligand>
        <name>Zn(2+)</name>
        <dbReference type="ChEBI" id="CHEBI:29105"/>
    </ligand>
</feature>
<protein>
    <recommendedName>
        <fullName evidence="4">1D-myo-inositol 2-acetamido-2-deoxy-alpha-D-glucopyranoside deacetylase</fullName>
        <shortName evidence="4">GlcNAc-Ins deacetylase</shortName>
        <ecNumber evidence="4">3.5.1.103</ecNumber>
    </recommendedName>
    <alternativeName>
        <fullName evidence="4">N-acetyl-1-D-myo-inositol-2-amino-2-deoxy-alpha-D-glucopyranoside deacetylase</fullName>
    </alternativeName>
</protein>
<dbReference type="Gene3D" id="3.40.50.10320">
    <property type="entry name" value="LmbE-like"/>
    <property type="match status" value="1"/>
</dbReference>
<dbReference type="GO" id="GO:0008270">
    <property type="term" value="F:zinc ion binding"/>
    <property type="evidence" value="ECO:0007669"/>
    <property type="project" value="UniProtKB-UniRule"/>
</dbReference>
<organism evidence="5 6">
    <name type="scientific">Pseudonocardia halophobica</name>
    <dbReference type="NCBI Taxonomy" id="29401"/>
    <lineage>
        <taxon>Bacteria</taxon>
        <taxon>Bacillati</taxon>
        <taxon>Actinomycetota</taxon>
        <taxon>Actinomycetes</taxon>
        <taxon>Pseudonocardiales</taxon>
        <taxon>Pseudonocardiaceae</taxon>
        <taxon>Pseudonocardia</taxon>
    </lineage>
</organism>